<dbReference type="Pfam" id="PF04525">
    <property type="entry name" value="LOR"/>
    <property type="match status" value="1"/>
</dbReference>
<dbReference type="RefSeq" id="XP_052948634.1">
    <property type="nucleotide sequence ID" value="XM_053091743.1"/>
</dbReference>
<dbReference type="InterPro" id="IPR038595">
    <property type="entry name" value="LOR_sf"/>
</dbReference>
<proteinExistence type="inferred from homology"/>
<dbReference type="EMBL" id="JAKWFO010000002">
    <property type="protein sequence ID" value="KAI9638857.1"/>
    <property type="molecule type" value="Genomic_DNA"/>
</dbReference>
<evidence type="ECO:0000256" key="2">
    <source>
        <dbReference type="SAM" id="MobiDB-lite"/>
    </source>
</evidence>
<feature type="compositionally biased region" description="Basic and acidic residues" evidence="2">
    <location>
        <begin position="39"/>
        <end position="55"/>
    </location>
</feature>
<evidence type="ECO:0000313" key="3">
    <source>
        <dbReference type="EMBL" id="KAI9638857.1"/>
    </source>
</evidence>
<feature type="region of interest" description="Disordered" evidence="2">
    <location>
        <begin position="1"/>
        <end position="55"/>
    </location>
</feature>
<dbReference type="AlphaFoldDB" id="A0AA38HF88"/>
<gene>
    <name evidence="3" type="ORF">MKK02DRAFT_41883</name>
</gene>
<dbReference type="InterPro" id="IPR007612">
    <property type="entry name" value="LOR"/>
</dbReference>
<protein>
    <submittedName>
        <fullName evidence="3">Uncharacterized protein</fullName>
    </submittedName>
</protein>
<evidence type="ECO:0000313" key="4">
    <source>
        <dbReference type="Proteomes" id="UP001164286"/>
    </source>
</evidence>
<name>A0AA38HF88_9TREE</name>
<comment type="caution">
    <text evidence="3">The sequence shown here is derived from an EMBL/GenBank/DDBJ whole genome shotgun (WGS) entry which is preliminary data.</text>
</comment>
<comment type="similarity">
    <text evidence="1">Belongs to the LOR family.</text>
</comment>
<dbReference type="Proteomes" id="UP001164286">
    <property type="component" value="Unassembled WGS sequence"/>
</dbReference>
<dbReference type="Gene3D" id="2.40.160.200">
    <property type="entry name" value="LURP1-related"/>
    <property type="match status" value="1"/>
</dbReference>
<organism evidence="3 4">
    <name type="scientific">Dioszegia hungarica</name>
    <dbReference type="NCBI Taxonomy" id="4972"/>
    <lineage>
        <taxon>Eukaryota</taxon>
        <taxon>Fungi</taxon>
        <taxon>Dikarya</taxon>
        <taxon>Basidiomycota</taxon>
        <taxon>Agaricomycotina</taxon>
        <taxon>Tremellomycetes</taxon>
        <taxon>Tremellales</taxon>
        <taxon>Bulleribasidiaceae</taxon>
        <taxon>Dioszegia</taxon>
    </lineage>
</organism>
<sequence>MGKLTDLLGRSSASDTPGRGSSGSHLHAPSSEQGSESSTGKEHLLKEDAFDGGKVESGDEYDEVAYLNTADEPQSLAGPTGVFPAYCAQGGAVSISIKADSAMSAKNWTIKDTGTGDVVFSVKGKDMSVKVEKVFTDAKGQDVLKLRRHNAWMYGNYYVEDMDNQEVMTFERHGKVVTATFVDHITQQRRELRVDAKWSKSRGWVFVDGMYLGVIAKAADSSRSGMCPTYQIRVPEGMDVSLMAALGVVFARLVTEWNEGLMSVTAGVGRVVVT</sequence>
<dbReference type="SUPFAM" id="SSF54518">
    <property type="entry name" value="Tubby C-terminal domain-like"/>
    <property type="match status" value="1"/>
</dbReference>
<keyword evidence="4" id="KW-1185">Reference proteome</keyword>
<reference evidence="3" key="1">
    <citation type="journal article" date="2022" name="G3 (Bethesda)">
        <title>High quality genome of the basidiomycete yeast Dioszegia hungarica PDD-24b-2 isolated from cloud water.</title>
        <authorList>
            <person name="Jarrige D."/>
            <person name="Haridas S."/>
            <person name="Bleykasten-Grosshans C."/>
            <person name="Joly M."/>
            <person name="Nadalig T."/>
            <person name="Sancelme M."/>
            <person name="Vuilleumier S."/>
            <person name="Grigoriev I.V."/>
            <person name="Amato P."/>
            <person name="Bringel F."/>
        </authorList>
    </citation>
    <scope>NUCLEOTIDE SEQUENCE</scope>
    <source>
        <strain evidence="3">PDD-24b-2</strain>
    </source>
</reference>
<dbReference type="InterPro" id="IPR025659">
    <property type="entry name" value="Tubby-like_C"/>
</dbReference>
<dbReference type="GeneID" id="77730948"/>
<accession>A0AA38HF88</accession>
<evidence type="ECO:0000256" key="1">
    <source>
        <dbReference type="ARBA" id="ARBA00005437"/>
    </source>
</evidence>